<evidence type="ECO:0000256" key="1">
    <source>
        <dbReference type="SAM" id="Phobius"/>
    </source>
</evidence>
<keyword evidence="1" id="KW-0812">Transmembrane</keyword>
<keyword evidence="3" id="KW-1185">Reference proteome</keyword>
<reference evidence="2 3" key="1">
    <citation type="submission" date="2022-12" db="EMBL/GenBank/DDBJ databases">
        <title>Chromosome-level genome of Tegillarca granosa.</title>
        <authorList>
            <person name="Kim J."/>
        </authorList>
    </citation>
    <scope>NUCLEOTIDE SEQUENCE [LARGE SCALE GENOMIC DNA]</scope>
    <source>
        <strain evidence="2">Teg-2019</strain>
        <tissue evidence="2">Adductor muscle</tissue>
    </source>
</reference>
<proteinExistence type="predicted"/>
<organism evidence="2 3">
    <name type="scientific">Tegillarca granosa</name>
    <name type="common">Malaysian cockle</name>
    <name type="synonym">Anadara granosa</name>
    <dbReference type="NCBI Taxonomy" id="220873"/>
    <lineage>
        <taxon>Eukaryota</taxon>
        <taxon>Metazoa</taxon>
        <taxon>Spiralia</taxon>
        <taxon>Lophotrochozoa</taxon>
        <taxon>Mollusca</taxon>
        <taxon>Bivalvia</taxon>
        <taxon>Autobranchia</taxon>
        <taxon>Pteriomorphia</taxon>
        <taxon>Arcoida</taxon>
        <taxon>Arcoidea</taxon>
        <taxon>Arcidae</taxon>
        <taxon>Tegillarca</taxon>
    </lineage>
</organism>
<name>A0ABQ9E643_TEGGR</name>
<keyword evidence="1" id="KW-1133">Transmembrane helix</keyword>
<accession>A0ABQ9E643</accession>
<dbReference type="Proteomes" id="UP001217089">
    <property type="component" value="Unassembled WGS sequence"/>
</dbReference>
<gene>
    <name evidence="2" type="ORF">KUTeg_022813</name>
</gene>
<comment type="caution">
    <text evidence="2">The sequence shown here is derived from an EMBL/GenBank/DDBJ whole genome shotgun (WGS) entry which is preliminary data.</text>
</comment>
<dbReference type="EMBL" id="JARBDR010000921">
    <property type="protein sequence ID" value="KAJ8298753.1"/>
    <property type="molecule type" value="Genomic_DNA"/>
</dbReference>
<evidence type="ECO:0000313" key="2">
    <source>
        <dbReference type="EMBL" id="KAJ8298753.1"/>
    </source>
</evidence>
<feature type="transmembrane region" description="Helical" evidence="1">
    <location>
        <begin position="37"/>
        <end position="55"/>
    </location>
</feature>
<evidence type="ECO:0000313" key="3">
    <source>
        <dbReference type="Proteomes" id="UP001217089"/>
    </source>
</evidence>
<protein>
    <submittedName>
        <fullName evidence="2">Uncharacterized protein</fullName>
    </submittedName>
</protein>
<keyword evidence="1" id="KW-0472">Membrane</keyword>
<sequence>MKIVVLCLCDGKPGVCVIQLKTLFFGSVIIDKYSRVVSLYIYHMSSIFVELYFFVSKDIF</sequence>